<evidence type="ECO:0000313" key="4">
    <source>
        <dbReference type="Proteomes" id="UP000231136"/>
    </source>
</evidence>
<dbReference type="PROSITE" id="PS50165">
    <property type="entry name" value="UVRC"/>
    <property type="match status" value="1"/>
</dbReference>
<name>A0A2H0DU15_9BACT</name>
<dbReference type="InterPro" id="IPR047296">
    <property type="entry name" value="GIY-YIG_UvrC_Cho"/>
</dbReference>
<dbReference type="GO" id="GO:0009380">
    <property type="term" value="C:excinuclease repair complex"/>
    <property type="evidence" value="ECO:0007669"/>
    <property type="project" value="TreeGrafter"/>
</dbReference>
<dbReference type="Gene3D" id="3.30.420.340">
    <property type="entry name" value="UvrC, RNAse H endonuclease domain"/>
    <property type="match status" value="1"/>
</dbReference>
<dbReference type="GO" id="GO:0009381">
    <property type="term" value="F:excinuclease ABC activity"/>
    <property type="evidence" value="ECO:0007669"/>
    <property type="project" value="InterPro"/>
</dbReference>
<dbReference type="SMART" id="SM00465">
    <property type="entry name" value="GIYc"/>
    <property type="match status" value="1"/>
</dbReference>
<proteinExistence type="predicted"/>
<dbReference type="SUPFAM" id="SSF82771">
    <property type="entry name" value="GIY-YIG endonuclease"/>
    <property type="match status" value="1"/>
</dbReference>
<evidence type="ECO:0000259" key="2">
    <source>
        <dbReference type="PROSITE" id="PS50165"/>
    </source>
</evidence>
<dbReference type="PANTHER" id="PTHR30562">
    <property type="entry name" value="UVRC/OXIDOREDUCTASE"/>
    <property type="match status" value="1"/>
</dbReference>
<dbReference type="GO" id="GO:0006289">
    <property type="term" value="P:nucleotide-excision repair"/>
    <property type="evidence" value="ECO:0007669"/>
    <property type="project" value="InterPro"/>
</dbReference>
<dbReference type="InterPro" id="IPR000305">
    <property type="entry name" value="GIY-YIG_endonuc"/>
</dbReference>
<gene>
    <name evidence="3" type="ORF">COW83_03085</name>
</gene>
<reference evidence="3 4" key="1">
    <citation type="submission" date="2017-09" db="EMBL/GenBank/DDBJ databases">
        <title>Depth-based differentiation of microbial function through sediment-hosted aquifers and enrichment of novel symbionts in the deep terrestrial subsurface.</title>
        <authorList>
            <person name="Probst A.J."/>
            <person name="Ladd B."/>
            <person name="Jarett J.K."/>
            <person name="Geller-Mcgrath D.E."/>
            <person name="Sieber C.M."/>
            <person name="Emerson J.B."/>
            <person name="Anantharaman K."/>
            <person name="Thomas B.C."/>
            <person name="Malmstrom R."/>
            <person name="Stieglmeier M."/>
            <person name="Klingl A."/>
            <person name="Woyke T."/>
            <person name="Ryan C.M."/>
            <person name="Banfield J.F."/>
        </authorList>
    </citation>
    <scope>NUCLEOTIDE SEQUENCE [LARGE SCALE GENOMIC DNA]</scope>
    <source>
        <strain evidence="3">CG22_combo_CG10-13_8_21_14_all_43_12</strain>
    </source>
</reference>
<sequence length="445" mass="51472">MVIAMKPDFPLALPPLRLLFTPESEAFWRSLPSVPGIYIFEDKNKKPLYIGKSINLKTRFKQHYESFTGGSTKALKFIPQTKFVYFKPVRNDIEAVITEANYIKSYQPRYNTIVKDNRSNLYIIFTNHPYTKIRIVHATDIVNLNLDDIKKQVYGPFTSGAVSQGLYKQIRNIFGFCLSPFNNHQKACFNYHLGHCPGACNDEISLEKYHRHLGRIKKFLSGQFVILDKSLHQEIKTAIKKMEFEKALLVKVQIEGLHHCLSTRNSSLLLKLSDATDALQFQMVKRLRHPKLRKPPIRIECYDLAHLQGENYVGSMAVFIKGSPSTSDYRHFHVRLPDRSDPFAMRQIVARRLKHKEWGTPDLIILDGGVPQLSIVSPIISENIPIIALAKKRETIYYFDENHKTISISLPLEDPVLNLFRNIRDEAHRFANSFHRTQRRNKLIS</sequence>
<dbReference type="CDD" id="cd10434">
    <property type="entry name" value="GIY-YIG_UvrC_Cho"/>
    <property type="match status" value="1"/>
</dbReference>
<dbReference type="PROSITE" id="PS50164">
    <property type="entry name" value="GIY_YIG"/>
    <property type="match status" value="1"/>
</dbReference>
<dbReference type="InterPro" id="IPR038476">
    <property type="entry name" value="UvrC_RNase_H_dom_sf"/>
</dbReference>
<accession>A0A2H0DU15</accession>
<dbReference type="Proteomes" id="UP000231136">
    <property type="component" value="Unassembled WGS sequence"/>
</dbReference>
<feature type="domain" description="GIY-YIG" evidence="1">
    <location>
        <begin position="33"/>
        <end position="112"/>
    </location>
</feature>
<feature type="domain" description="UvrC family homology region profile" evidence="2">
    <location>
        <begin position="271"/>
        <end position="380"/>
    </location>
</feature>
<dbReference type="AlphaFoldDB" id="A0A2H0DU15"/>
<evidence type="ECO:0008006" key="5">
    <source>
        <dbReference type="Google" id="ProtNLM"/>
    </source>
</evidence>
<dbReference type="Pfam" id="PF01541">
    <property type="entry name" value="GIY-YIG"/>
    <property type="match status" value="1"/>
</dbReference>
<dbReference type="PANTHER" id="PTHR30562:SF1">
    <property type="entry name" value="UVRABC SYSTEM PROTEIN C"/>
    <property type="match status" value="1"/>
</dbReference>
<dbReference type="Pfam" id="PF08459">
    <property type="entry name" value="UvrC_RNaseH_dom"/>
    <property type="match status" value="1"/>
</dbReference>
<dbReference type="Gene3D" id="3.40.1440.10">
    <property type="entry name" value="GIY-YIG endonuclease"/>
    <property type="match status" value="1"/>
</dbReference>
<dbReference type="InterPro" id="IPR035901">
    <property type="entry name" value="GIY-YIG_endonuc_sf"/>
</dbReference>
<comment type="caution">
    <text evidence="3">The sequence shown here is derived from an EMBL/GenBank/DDBJ whole genome shotgun (WGS) entry which is preliminary data.</text>
</comment>
<evidence type="ECO:0000313" key="3">
    <source>
        <dbReference type="EMBL" id="PIP85665.1"/>
    </source>
</evidence>
<organism evidence="3 4">
    <name type="scientific">Candidatus Collierbacteria bacterium CG22_combo_CG10-13_8_21_14_all_43_12</name>
    <dbReference type="NCBI Taxonomy" id="1974537"/>
    <lineage>
        <taxon>Bacteria</taxon>
        <taxon>Candidatus Collieribacteriota</taxon>
    </lineage>
</organism>
<dbReference type="InterPro" id="IPR050066">
    <property type="entry name" value="UvrABC_protein_C"/>
</dbReference>
<dbReference type="InterPro" id="IPR001162">
    <property type="entry name" value="UvrC_RNase_H_dom"/>
</dbReference>
<protein>
    <recommendedName>
        <fullName evidence="5">Excinuclease ABC subunit C</fullName>
    </recommendedName>
</protein>
<evidence type="ECO:0000259" key="1">
    <source>
        <dbReference type="PROSITE" id="PS50164"/>
    </source>
</evidence>
<dbReference type="EMBL" id="PCTR01000099">
    <property type="protein sequence ID" value="PIP85665.1"/>
    <property type="molecule type" value="Genomic_DNA"/>
</dbReference>